<keyword evidence="2 3" id="KW-0040">ANK repeat</keyword>
<keyword evidence="4" id="KW-0472">Membrane</keyword>
<evidence type="ECO:0000256" key="3">
    <source>
        <dbReference type="PROSITE-ProRule" id="PRU00023"/>
    </source>
</evidence>
<organism evidence="5 6">
    <name type="scientific">Thioalbus denitrificans</name>
    <dbReference type="NCBI Taxonomy" id="547122"/>
    <lineage>
        <taxon>Bacteria</taxon>
        <taxon>Pseudomonadati</taxon>
        <taxon>Pseudomonadota</taxon>
        <taxon>Gammaproteobacteria</taxon>
        <taxon>Chromatiales</taxon>
        <taxon>Ectothiorhodospiraceae</taxon>
        <taxon>Thioalbus</taxon>
    </lineage>
</organism>
<keyword evidence="1" id="KW-0677">Repeat</keyword>
<evidence type="ECO:0000256" key="4">
    <source>
        <dbReference type="SAM" id="Phobius"/>
    </source>
</evidence>
<proteinExistence type="predicted"/>
<dbReference type="PANTHER" id="PTHR24201:SF14">
    <property type="entry name" value="CYCLIN-DEPENDENT KINASE 4 INHIBITOR C-LIKE"/>
    <property type="match status" value="1"/>
</dbReference>
<name>A0A369CGI5_9GAMM</name>
<feature type="repeat" description="ANK" evidence="3">
    <location>
        <begin position="242"/>
        <end position="274"/>
    </location>
</feature>
<evidence type="ECO:0000313" key="6">
    <source>
        <dbReference type="Proteomes" id="UP000252707"/>
    </source>
</evidence>
<dbReference type="PROSITE" id="PS51257">
    <property type="entry name" value="PROKAR_LIPOPROTEIN"/>
    <property type="match status" value="1"/>
</dbReference>
<dbReference type="PANTHER" id="PTHR24201">
    <property type="entry name" value="ANK_REP_REGION DOMAIN-CONTAINING PROTEIN"/>
    <property type="match status" value="1"/>
</dbReference>
<dbReference type="RefSeq" id="WP_114278053.1">
    <property type="nucleotide sequence ID" value="NZ_QPJY01000001.1"/>
</dbReference>
<gene>
    <name evidence="5" type="ORF">DFQ59_101481</name>
</gene>
<dbReference type="Proteomes" id="UP000252707">
    <property type="component" value="Unassembled WGS sequence"/>
</dbReference>
<feature type="repeat" description="ANK" evidence="3">
    <location>
        <begin position="212"/>
        <end position="240"/>
    </location>
</feature>
<dbReference type="SUPFAM" id="SSF48403">
    <property type="entry name" value="Ankyrin repeat"/>
    <property type="match status" value="1"/>
</dbReference>
<dbReference type="Gene3D" id="1.25.40.20">
    <property type="entry name" value="Ankyrin repeat-containing domain"/>
    <property type="match status" value="1"/>
</dbReference>
<accession>A0A369CGI5</accession>
<keyword evidence="4" id="KW-1133">Transmembrane helix</keyword>
<comment type="caution">
    <text evidence="5">The sequence shown here is derived from an EMBL/GenBank/DDBJ whole genome shotgun (WGS) entry which is preliminary data.</text>
</comment>
<dbReference type="OrthoDB" id="671583at2"/>
<dbReference type="PROSITE" id="PS50297">
    <property type="entry name" value="ANK_REP_REGION"/>
    <property type="match status" value="1"/>
</dbReference>
<evidence type="ECO:0000256" key="1">
    <source>
        <dbReference type="ARBA" id="ARBA00022737"/>
    </source>
</evidence>
<dbReference type="SMART" id="SM00248">
    <property type="entry name" value="ANK"/>
    <property type="match status" value="3"/>
</dbReference>
<keyword evidence="4" id="KW-0812">Transmembrane</keyword>
<sequence>MPRLLVALFILTGLALTGCAGWQLARSYALTHAPGVQALEGEITGYHRILSRYRDSAGRDRTGAWFPQPVFRFTDPQGREHRVVDPGFHLFERYRPGDGVALAWLPADAPIGRDTLTALLTRPGVVIDDFFSRYLFWSAVLVAGLPFIILPLWVGLPSAAGQAALLDRPLPPNLPFTARHLLWVLFGLFAFAALMASKEHLLQLLPAGQGGALVEAARRGDLPAVRQLLEAGADVNHHDRTTGETPIMSAYYHDHPEVARLLLEGGFDPRVEDKVGRNLVYYAARAGDLPALERLLAAGAPVTSSFEDVLSAAIARRMPETALLLVAHGHPLDHLTEGNGGRRFYPGDLAILAGLPTVVAGIARRGGPFTAPRGFVDAALGREVTAGGEAVGFGRMTLARWRSLCAGAGTAPGRE</sequence>
<dbReference type="Pfam" id="PF12796">
    <property type="entry name" value="Ank_2"/>
    <property type="match status" value="1"/>
</dbReference>
<dbReference type="InterPro" id="IPR050776">
    <property type="entry name" value="Ank_Repeat/CDKN_Inhibitor"/>
</dbReference>
<evidence type="ECO:0000313" key="5">
    <source>
        <dbReference type="EMBL" id="RCX33182.1"/>
    </source>
</evidence>
<dbReference type="AlphaFoldDB" id="A0A369CGI5"/>
<keyword evidence="6" id="KW-1185">Reference proteome</keyword>
<dbReference type="EMBL" id="QPJY01000001">
    <property type="protein sequence ID" value="RCX33182.1"/>
    <property type="molecule type" value="Genomic_DNA"/>
</dbReference>
<reference evidence="5 6" key="1">
    <citation type="submission" date="2018-07" db="EMBL/GenBank/DDBJ databases">
        <title>Genomic Encyclopedia of Type Strains, Phase IV (KMG-IV): sequencing the most valuable type-strain genomes for metagenomic binning, comparative biology and taxonomic classification.</title>
        <authorList>
            <person name="Goeker M."/>
        </authorList>
    </citation>
    <scope>NUCLEOTIDE SEQUENCE [LARGE SCALE GENOMIC DNA]</scope>
    <source>
        <strain evidence="5 6">DSM 26407</strain>
    </source>
</reference>
<feature type="transmembrane region" description="Helical" evidence="4">
    <location>
        <begin position="134"/>
        <end position="156"/>
    </location>
</feature>
<dbReference type="InterPro" id="IPR036770">
    <property type="entry name" value="Ankyrin_rpt-contain_sf"/>
</dbReference>
<dbReference type="InterPro" id="IPR002110">
    <property type="entry name" value="Ankyrin_rpt"/>
</dbReference>
<protein>
    <submittedName>
        <fullName evidence="5">Ankyrin repeat protein</fullName>
    </submittedName>
</protein>
<feature type="transmembrane region" description="Helical" evidence="4">
    <location>
        <begin position="176"/>
        <end position="196"/>
    </location>
</feature>
<dbReference type="PROSITE" id="PS50088">
    <property type="entry name" value="ANK_REPEAT"/>
    <property type="match status" value="2"/>
</dbReference>
<evidence type="ECO:0000256" key="2">
    <source>
        <dbReference type="ARBA" id="ARBA00023043"/>
    </source>
</evidence>